<dbReference type="Pfam" id="PF04398">
    <property type="entry name" value="DUF538"/>
    <property type="match status" value="1"/>
</dbReference>
<protein>
    <recommendedName>
        <fullName evidence="3">DUF538 domain-containing protein</fullName>
    </recommendedName>
</protein>
<comment type="caution">
    <text evidence="1">The sequence shown here is derived from an EMBL/GenBank/DDBJ whole genome shotgun (WGS) entry which is preliminary data.</text>
</comment>
<dbReference type="InterPro" id="IPR007493">
    <property type="entry name" value="DUF538"/>
</dbReference>
<dbReference type="SUPFAM" id="SSF141562">
    <property type="entry name" value="At5g01610-like"/>
    <property type="match status" value="1"/>
</dbReference>
<dbReference type="PANTHER" id="PTHR31676:SF7">
    <property type="entry name" value="DUF538 DOMAIN-CONTAINING PROTEIN"/>
    <property type="match status" value="1"/>
</dbReference>
<dbReference type="EMBL" id="JBJUIK010000007">
    <property type="protein sequence ID" value="KAL3523342.1"/>
    <property type="molecule type" value="Genomic_DNA"/>
</dbReference>
<gene>
    <name evidence="1" type="ORF">ACH5RR_016176</name>
</gene>
<sequence length="148" mass="17295">MSPKQLIETHRENAEMYSDPLLCKEKSRELLEKMHFPKGLLPLDELIEVGYNESTGFIWMKQKQRKEHKFRAIGRTVSYDNEVTAFLEDRQMKKLTGVKSKELLLWITVSDIYIEAPNPQEITFKNPTGLSRTFPTSAFEDEVVKEEN</sequence>
<evidence type="ECO:0008006" key="3">
    <source>
        <dbReference type="Google" id="ProtNLM"/>
    </source>
</evidence>
<evidence type="ECO:0000313" key="2">
    <source>
        <dbReference type="Proteomes" id="UP001630127"/>
    </source>
</evidence>
<organism evidence="1 2">
    <name type="scientific">Cinchona calisaya</name>
    <dbReference type="NCBI Taxonomy" id="153742"/>
    <lineage>
        <taxon>Eukaryota</taxon>
        <taxon>Viridiplantae</taxon>
        <taxon>Streptophyta</taxon>
        <taxon>Embryophyta</taxon>
        <taxon>Tracheophyta</taxon>
        <taxon>Spermatophyta</taxon>
        <taxon>Magnoliopsida</taxon>
        <taxon>eudicotyledons</taxon>
        <taxon>Gunneridae</taxon>
        <taxon>Pentapetalae</taxon>
        <taxon>asterids</taxon>
        <taxon>lamiids</taxon>
        <taxon>Gentianales</taxon>
        <taxon>Rubiaceae</taxon>
        <taxon>Cinchonoideae</taxon>
        <taxon>Cinchoneae</taxon>
        <taxon>Cinchona</taxon>
    </lineage>
</organism>
<evidence type="ECO:0000313" key="1">
    <source>
        <dbReference type="EMBL" id="KAL3523342.1"/>
    </source>
</evidence>
<keyword evidence="2" id="KW-1185">Reference proteome</keyword>
<dbReference type="InterPro" id="IPR036758">
    <property type="entry name" value="At5g01610-like"/>
</dbReference>
<accession>A0ABD2ZXX5</accession>
<name>A0ABD2ZXX5_9GENT</name>
<dbReference type="AlphaFoldDB" id="A0ABD2ZXX5"/>
<reference evidence="1 2" key="1">
    <citation type="submission" date="2024-11" db="EMBL/GenBank/DDBJ databases">
        <title>A near-complete genome assembly of Cinchona calisaya.</title>
        <authorList>
            <person name="Lian D.C."/>
            <person name="Zhao X.W."/>
            <person name="Wei L."/>
        </authorList>
    </citation>
    <scope>NUCLEOTIDE SEQUENCE [LARGE SCALE GENOMIC DNA]</scope>
    <source>
        <tissue evidence="1">Nenye</tissue>
    </source>
</reference>
<dbReference type="PANTHER" id="PTHR31676">
    <property type="entry name" value="T31J12.3 PROTEIN-RELATED"/>
    <property type="match status" value="1"/>
</dbReference>
<dbReference type="Gene3D" id="2.30.240.10">
    <property type="entry name" value="At5g01610-like"/>
    <property type="match status" value="1"/>
</dbReference>
<proteinExistence type="predicted"/>
<dbReference type="Proteomes" id="UP001630127">
    <property type="component" value="Unassembled WGS sequence"/>
</dbReference>